<accession>A0A9D2APX8</accession>
<name>A0A9D2APX8_9BACT</name>
<gene>
    <name evidence="1" type="ORF">H9982_06925</name>
</gene>
<comment type="caution">
    <text evidence="1">The sequence shown here is derived from an EMBL/GenBank/DDBJ whole genome shotgun (WGS) entry which is preliminary data.</text>
</comment>
<dbReference type="Proteomes" id="UP000824246">
    <property type="component" value="Unassembled WGS sequence"/>
</dbReference>
<protein>
    <submittedName>
        <fullName evidence="1">Uncharacterized protein</fullName>
    </submittedName>
</protein>
<evidence type="ECO:0000313" key="1">
    <source>
        <dbReference type="EMBL" id="HIX45937.1"/>
    </source>
</evidence>
<organism evidence="1 2">
    <name type="scientific">Candidatus Barnesiella excrementipullorum</name>
    <dbReference type="NCBI Taxonomy" id="2838479"/>
    <lineage>
        <taxon>Bacteria</taxon>
        <taxon>Pseudomonadati</taxon>
        <taxon>Bacteroidota</taxon>
        <taxon>Bacteroidia</taxon>
        <taxon>Bacteroidales</taxon>
        <taxon>Barnesiellaceae</taxon>
        <taxon>Barnesiella</taxon>
    </lineage>
</organism>
<evidence type="ECO:0000313" key="2">
    <source>
        <dbReference type="Proteomes" id="UP000824246"/>
    </source>
</evidence>
<dbReference type="EMBL" id="DXFB01000178">
    <property type="protein sequence ID" value="HIX45937.1"/>
    <property type="molecule type" value="Genomic_DNA"/>
</dbReference>
<proteinExistence type="predicted"/>
<sequence>MNKNWMIMGMASAVMLTACNTQEVADETVIGKQEITVENGIMTPEVMMAFGRVSSPAVSPDGT</sequence>
<reference evidence="1" key="2">
    <citation type="submission" date="2021-04" db="EMBL/GenBank/DDBJ databases">
        <authorList>
            <person name="Gilroy R."/>
        </authorList>
    </citation>
    <scope>NUCLEOTIDE SEQUENCE</scope>
    <source>
        <strain evidence="1">ChiHjej12B11-16260</strain>
    </source>
</reference>
<feature type="non-terminal residue" evidence="1">
    <location>
        <position position="63"/>
    </location>
</feature>
<dbReference type="PROSITE" id="PS51257">
    <property type="entry name" value="PROKAR_LIPOPROTEIN"/>
    <property type="match status" value="1"/>
</dbReference>
<dbReference type="AlphaFoldDB" id="A0A9D2APX8"/>
<reference evidence="1" key="1">
    <citation type="journal article" date="2021" name="PeerJ">
        <title>Extensive microbial diversity within the chicken gut microbiome revealed by metagenomics and culture.</title>
        <authorList>
            <person name="Gilroy R."/>
            <person name="Ravi A."/>
            <person name="Getino M."/>
            <person name="Pursley I."/>
            <person name="Horton D.L."/>
            <person name="Alikhan N.F."/>
            <person name="Baker D."/>
            <person name="Gharbi K."/>
            <person name="Hall N."/>
            <person name="Watson M."/>
            <person name="Adriaenssens E.M."/>
            <person name="Foster-Nyarko E."/>
            <person name="Jarju S."/>
            <person name="Secka A."/>
            <person name="Antonio M."/>
            <person name="Oren A."/>
            <person name="Chaudhuri R.R."/>
            <person name="La Ragione R."/>
            <person name="Hildebrand F."/>
            <person name="Pallen M.J."/>
        </authorList>
    </citation>
    <scope>NUCLEOTIDE SEQUENCE</scope>
    <source>
        <strain evidence="1">ChiHjej12B11-16260</strain>
    </source>
</reference>